<dbReference type="Pfam" id="PF25967">
    <property type="entry name" value="RND-MFP_C"/>
    <property type="match status" value="1"/>
</dbReference>
<keyword evidence="9" id="KW-1185">Reference proteome</keyword>
<dbReference type="KEGG" id="mech:Q9L42_018225"/>
<dbReference type="Pfam" id="PF25876">
    <property type="entry name" value="HH_MFP_RND"/>
    <property type="match status" value="1"/>
</dbReference>
<dbReference type="Gene3D" id="2.40.30.170">
    <property type="match status" value="1"/>
</dbReference>
<comment type="subcellular location">
    <subcellularLocation>
        <location evidence="1">Cell inner membrane</location>
        <topology evidence="1">Lipid-anchor</topology>
    </subcellularLocation>
</comment>
<reference evidence="8 9" key="1">
    <citation type="journal article" date="2024" name="Microbiology">
        <title>Methylomarinum rosea sp. nov., a novel halophilic methanotrophic bacterium from the hypersaline Lake Elton.</title>
        <authorList>
            <person name="Suleimanov R.Z."/>
            <person name="Oshkin I.Y."/>
            <person name="Danilova O.V."/>
            <person name="Suzina N.E."/>
            <person name="Dedysh S.N."/>
        </authorList>
    </citation>
    <scope>NUCLEOTIDE SEQUENCE [LARGE SCALE GENOMIC DNA]</scope>
    <source>
        <strain evidence="8 9">Ch1-1</strain>
    </source>
</reference>
<comment type="similarity">
    <text evidence="2">Belongs to the membrane fusion protein (MFP) (TC 8.A.1) family.</text>
</comment>
<evidence type="ECO:0000259" key="4">
    <source>
        <dbReference type="Pfam" id="PF25876"/>
    </source>
</evidence>
<dbReference type="InterPro" id="IPR058626">
    <property type="entry name" value="MdtA-like_b-barrel"/>
</dbReference>
<dbReference type="Pfam" id="PF25917">
    <property type="entry name" value="BSH_RND"/>
    <property type="match status" value="1"/>
</dbReference>
<feature type="domain" description="Multidrug resistance protein MdtA-like alpha-helical hairpin" evidence="4">
    <location>
        <begin position="138"/>
        <end position="207"/>
    </location>
</feature>
<organism evidence="8 9">
    <name type="scientific">Methylomarinum roseum</name>
    <dbReference type="NCBI Taxonomy" id="3067653"/>
    <lineage>
        <taxon>Bacteria</taxon>
        <taxon>Pseudomonadati</taxon>
        <taxon>Pseudomonadota</taxon>
        <taxon>Gammaproteobacteria</taxon>
        <taxon>Methylococcales</taxon>
        <taxon>Methylococcaceae</taxon>
        <taxon>Methylomarinum</taxon>
    </lineage>
</organism>
<dbReference type="InterPro" id="IPR058627">
    <property type="entry name" value="MdtA-like_C"/>
</dbReference>
<proteinExistence type="inferred from homology"/>
<gene>
    <name evidence="8" type="ORF">Q9L42_018225</name>
</gene>
<feature type="coiled-coil region" evidence="3">
    <location>
        <begin position="138"/>
        <end position="165"/>
    </location>
</feature>
<dbReference type="Gene3D" id="2.40.50.100">
    <property type="match status" value="1"/>
</dbReference>
<dbReference type="NCBIfam" id="TIGR01730">
    <property type="entry name" value="RND_mfp"/>
    <property type="match status" value="1"/>
</dbReference>
<dbReference type="AlphaFoldDB" id="A0AAU7NTH6"/>
<protein>
    <submittedName>
        <fullName evidence="8">Efflux RND transporter periplasmic adaptor subunit</fullName>
    </submittedName>
</protein>
<dbReference type="SUPFAM" id="SSF111369">
    <property type="entry name" value="HlyD-like secretion proteins"/>
    <property type="match status" value="1"/>
</dbReference>
<dbReference type="InterPro" id="IPR006143">
    <property type="entry name" value="RND_pump_MFP"/>
</dbReference>
<dbReference type="GO" id="GO:0046677">
    <property type="term" value="P:response to antibiotic"/>
    <property type="evidence" value="ECO:0007669"/>
    <property type="project" value="TreeGrafter"/>
</dbReference>
<dbReference type="Pfam" id="PF25944">
    <property type="entry name" value="Beta-barrel_RND"/>
    <property type="match status" value="1"/>
</dbReference>
<dbReference type="PANTHER" id="PTHR30158">
    <property type="entry name" value="ACRA/E-RELATED COMPONENT OF DRUG EFFLUX TRANSPORTER"/>
    <property type="match status" value="1"/>
</dbReference>
<dbReference type="FunFam" id="2.40.420.20:FF:000001">
    <property type="entry name" value="Efflux RND transporter periplasmic adaptor subunit"/>
    <property type="match status" value="1"/>
</dbReference>
<evidence type="ECO:0000313" key="9">
    <source>
        <dbReference type="Proteomes" id="UP001225378"/>
    </source>
</evidence>
<dbReference type="InterPro" id="IPR058624">
    <property type="entry name" value="MdtA-like_HH"/>
</dbReference>
<sequence length="412" mass="45282">MKNHPPTPMTVQYIPNAKPLSLGRSDDNGIFISFLPTMPIHLLPILALSLLLTGCDNGDDSGAQTQQGPPPQVKVAYPLTQEVNEWDEFTGHIDAIDSVEVRARVTGYLEKINFVAGQKVKKGELLFVIDPKPFQAQLNLARAELERAKSKRELAKNDLDRARNLLKAKAISGEEYDTRNKGYREAVAAVRSAEASVYAARLNLQYSEIHAPIDGRVGHELITEGNLVNGGSEASLLTTIVSTDPVYVYVDADERSILKYKRQQGISVNGLEAQLGVADEDHFPHHGQLDYISPSADPETGTVKLRGVFANPDELLSPGFFARMRIRASAPYTALLVPDRALGTDQAERFVWVLNQDNQAEYRRVVPGAHVGSLRVIKKGLTEQDRVLVEGLQKVRPGAKVAPEQISLIGEQ</sequence>
<evidence type="ECO:0000256" key="1">
    <source>
        <dbReference type="ARBA" id="ARBA00004519"/>
    </source>
</evidence>
<dbReference type="GO" id="GO:0022857">
    <property type="term" value="F:transmembrane transporter activity"/>
    <property type="evidence" value="ECO:0007669"/>
    <property type="project" value="InterPro"/>
</dbReference>
<dbReference type="Gene3D" id="2.40.420.20">
    <property type="match status" value="1"/>
</dbReference>
<evidence type="ECO:0000256" key="3">
    <source>
        <dbReference type="SAM" id="Coils"/>
    </source>
</evidence>
<evidence type="ECO:0000259" key="6">
    <source>
        <dbReference type="Pfam" id="PF25944"/>
    </source>
</evidence>
<dbReference type="PANTHER" id="PTHR30158:SF10">
    <property type="entry name" value="CATION EFFLUX PUMP"/>
    <property type="match status" value="1"/>
</dbReference>
<dbReference type="Gene3D" id="1.10.287.470">
    <property type="entry name" value="Helix hairpin bin"/>
    <property type="match status" value="1"/>
</dbReference>
<evidence type="ECO:0000259" key="7">
    <source>
        <dbReference type="Pfam" id="PF25967"/>
    </source>
</evidence>
<accession>A0AAU7NTH6</accession>
<dbReference type="Proteomes" id="UP001225378">
    <property type="component" value="Chromosome"/>
</dbReference>
<evidence type="ECO:0000313" key="8">
    <source>
        <dbReference type="EMBL" id="XBS20263.1"/>
    </source>
</evidence>
<feature type="domain" description="Multidrug resistance protein MdtA-like C-terminal permuted SH3" evidence="7">
    <location>
        <begin position="334"/>
        <end position="394"/>
    </location>
</feature>
<name>A0AAU7NTH6_9GAMM</name>
<evidence type="ECO:0000259" key="5">
    <source>
        <dbReference type="Pfam" id="PF25917"/>
    </source>
</evidence>
<dbReference type="GO" id="GO:0005886">
    <property type="term" value="C:plasma membrane"/>
    <property type="evidence" value="ECO:0007669"/>
    <property type="project" value="UniProtKB-SubCell"/>
</dbReference>
<dbReference type="RefSeq" id="WP_349431562.1">
    <property type="nucleotide sequence ID" value="NZ_CP157743.1"/>
</dbReference>
<dbReference type="InterPro" id="IPR058625">
    <property type="entry name" value="MdtA-like_BSH"/>
</dbReference>
<feature type="domain" description="Multidrug resistance protein MdtA-like beta-barrel" evidence="6">
    <location>
        <begin position="245"/>
        <end position="328"/>
    </location>
</feature>
<evidence type="ECO:0000256" key="2">
    <source>
        <dbReference type="ARBA" id="ARBA00009477"/>
    </source>
</evidence>
<feature type="domain" description="Multidrug resistance protein MdtA-like barrel-sandwich hybrid" evidence="5">
    <location>
        <begin position="98"/>
        <end position="239"/>
    </location>
</feature>
<keyword evidence="3" id="KW-0175">Coiled coil</keyword>
<dbReference type="EMBL" id="CP157743">
    <property type="protein sequence ID" value="XBS20263.1"/>
    <property type="molecule type" value="Genomic_DNA"/>
</dbReference>